<dbReference type="EMBL" id="VSSQ01000978">
    <property type="protein sequence ID" value="MPM03740.1"/>
    <property type="molecule type" value="Genomic_DNA"/>
</dbReference>
<evidence type="ECO:0000313" key="2">
    <source>
        <dbReference type="EMBL" id="MPM03740.1"/>
    </source>
</evidence>
<protein>
    <submittedName>
        <fullName evidence="2">Uncharacterized protein</fullName>
    </submittedName>
</protein>
<feature type="transmembrane region" description="Helical" evidence="1">
    <location>
        <begin position="21"/>
        <end position="40"/>
    </location>
</feature>
<comment type="caution">
    <text evidence="2">The sequence shown here is derived from an EMBL/GenBank/DDBJ whole genome shotgun (WGS) entry which is preliminary data.</text>
</comment>
<keyword evidence="1" id="KW-0472">Membrane</keyword>
<sequence>MTLTVKTMRDVANRCSKEMHMRPIAAVKTCLTAMGVLVGLGIPSKNKKSKGFMGVLLLGGTYLPLVYTLASLLPRKKQK</sequence>
<reference evidence="2" key="1">
    <citation type="submission" date="2019-08" db="EMBL/GenBank/DDBJ databases">
        <authorList>
            <person name="Kucharzyk K."/>
            <person name="Murdoch R.W."/>
            <person name="Higgins S."/>
            <person name="Loffler F."/>
        </authorList>
    </citation>
    <scope>NUCLEOTIDE SEQUENCE</scope>
</reference>
<dbReference type="AlphaFoldDB" id="A0A644WJ16"/>
<proteinExistence type="predicted"/>
<gene>
    <name evidence="2" type="ORF">SDC9_50007</name>
</gene>
<name>A0A644WJ16_9ZZZZ</name>
<keyword evidence="1" id="KW-0812">Transmembrane</keyword>
<organism evidence="2">
    <name type="scientific">bioreactor metagenome</name>
    <dbReference type="NCBI Taxonomy" id="1076179"/>
    <lineage>
        <taxon>unclassified sequences</taxon>
        <taxon>metagenomes</taxon>
        <taxon>ecological metagenomes</taxon>
    </lineage>
</organism>
<keyword evidence="1" id="KW-1133">Transmembrane helix</keyword>
<feature type="transmembrane region" description="Helical" evidence="1">
    <location>
        <begin position="52"/>
        <end position="73"/>
    </location>
</feature>
<accession>A0A644WJ16</accession>
<evidence type="ECO:0000256" key="1">
    <source>
        <dbReference type="SAM" id="Phobius"/>
    </source>
</evidence>